<evidence type="ECO:0000313" key="2">
    <source>
        <dbReference type="Proteomes" id="UP001469553"/>
    </source>
</evidence>
<evidence type="ECO:0000313" key="1">
    <source>
        <dbReference type="EMBL" id="MEQ2304946.1"/>
    </source>
</evidence>
<organism evidence="1 2">
    <name type="scientific">Ameca splendens</name>
    <dbReference type="NCBI Taxonomy" id="208324"/>
    <lineage>
        <taxon>Eukaryota</taxon>
        <taxon>Metazoa</taxon>
        <taxon>Chordata</taxon>
        <taxon>Craniata</taxon>
        <taxon>Vertebrata</taxon>
        <taxon>Euteleostomi</taxon>
        <taxon>Actinopterygii</taxon>
        <taxon>Neopterygii</taxon>
        <taxon>Teleostei</taxon>
        <taxon>Neoteleostei</taxon>
        <taxon>Acanthomorphata</taxon>
        <taxon>Ovalentaria</taxon>
        <taxon>Atherinomorphae</taxon>
        <taxon>Cyprinodontiformes</taxon>
        <taxon>Goodeidae</taxon>
        <taxon>Ameca</taxon>
    </lineage>
</organism>
<proteinExistence type="predicted"/>
<dbReference type="EMBL" id="JAHRIP010060647">
    <property type="protein sequence ID" value="MEQ2304946.1"/>
    <property type="molecule type" value="Genomic_DNA"/>
</dbReference>
<dbReference type="Proteomes" id="UP001469553">
    <property type="component" value="Unassembled WGS sequence"/>
</dbReference>
<gene>
    <name evidence="1" type="ORF">AMECASPLE_032461</name>
</gene>
<name>A0ABV0ZFU2_9TELE</name>
<comment type="caution">
    <text evidence="1">The sequence shown here is derived from an EMBL/GenBank/DDBJ whole genome shotgun (WGS) entry which is preliminary data.</text>
</comment>
<keyword evidence="2" id="KW-1185">Reference proteome</keyword>
<feature type="non-terminal residue" evidence="1">
    <location>
        <position position="1"/>
    </location>
</feature>
<sequence>RPWRVESALILSVKSISVVTLVQRIAQVNTQVLISVHHLNASSLDVQWCQCGGYGGEGHGSTGTSPQSCVHCLYTVGESSLPVMRTMTESLENVCRLQPGKLIEKSTV</sequence>
<protein>
    <submittedName>
        <fullName evidence="1">Uncharacterized protein</fullName>
    </submittedName>
</protein>
<reference evidence="1 2" key="1">
    <citation type="submission" date="2021-06" db="EMBL/GenBank/DDBJ databases">
        <authorList>
            <person name="Palmer J.M."/>
        </authorList>
    </citation>
    <scope>NUCLEOTIDE SEQUENCE [LARGE SCALE GENOMIC DNA]</scope>
    <source>
        <strain evidence="1 2">AS_MEX2019</strain>
        <tissue evidence="1">Muscle</tissue>
    </source>
</reference>
<accession>A0ABV0ZFU2</accession>